<name>A0A431VXY1_9DEIO</name>
<sequence length="867" mass="88368">MSIAQFARDFRRLTPSERSMWRWPMMWLGTAAIVVVPSLYAGINLASALDPYGNLQALPVGVVNLDQGTRRDGETINLGRDLMAEFQDDPPFALTVFPTQAAAQAAVQRGDIYFALTVPGDFSRRAVQGDSTQHGVLNLYVSEGSNYFASRVADSFAAGLEDQLNQTLSETRWEAVQLSFEEVQSGFADLREVTGTLADGAQDLADGTARLDAGARDLSAGMDRAAAGSAELASGAEDISGGVQALTGGTAQLRDGLEQVQAGLPDEAALQPLRSGTAGVRQGSADLASGLEELSGGAERLAAGGKRLQAGADGVASGSAELARQVPQLQSGLGQLVSGAADLSGGSDRLQQGAADLASGSAELAEGLPDLEMGLGQLKTGADRLQGGANELAGGLSEVNDRVSAQPLPGELKAGLVGLKQGAQEVSSSAGQLAQALPPLQAGAATARQGAQALATGSAGLASGATDLSAGAGRLASGLQEAQAGAGRAVTGAQQLAAGAAQLPAGAADLSAGAQTLADRSREAAAGAAQLSTGAAALEEGVGDLIAGLGDLRAGVGTIQDQLPQQTELDRLSDGAATLAGSSTQLSSGLEDLSGGAGALTQGSAEVNSGAQRLADGLSQLHTQIPARQEEMGGDPAGLSRSVAVQTEKFAPVANNGAGFAPYFMALSLWVGAVLTTFIFPYQQLPYSARQTSQLARVARKALVPALVVIAQAALMVLVVQALGVSYLHPAEVLATSVLTSLTFLALILALILLFGAVGRFIALVLLIIQLASSGGSYPVELAPPLFQTIHNWVPVTQTVGALRHAIAGAYQGHYTDFMGALGAMLLVSAVLSLVARRRWELVDDPAFRPLIVSPLLSGQPHEDRPD</sequence>
<dbReference type="PANTHER" id="PTHR43077:SF10">
    <property type="entry name" value="TRANSPORT PERMEASE PROTEIN"/>
    <property type="match status" value="1"/>
</dbReference>
<evidence type="ECO:0000259" key="6">
    <source>
        <dbReference type="Pfam" id="PF12698"/>
    </source>
</evidence>
<evidence type="ECO:0000256" key="3">
    <source>
        <dbReference type="ARBA" id="ARBA00022989"/>
    </source>
</evidence>
<dbReference type="Gene3D" id="1.10.287.950">
    <property type="entry name" value="Methyl-accepting chemotaxis protein"/>
    <property type="match status" value="1"/>
</dbReference>
<feature type="transmembrane region" description="Helical" evidence="5">
    <location>
        <begin position="818"/>
        <end position="836"/>
    </location>
</feature>
<keyword evidence="4 5" id="KW-0472">Membrane</keyword>
<evidence type="ECO:0000256" key="2">
    <source>
        <dbReference type="ARBA" id="ARBA00022692"/>
    </source>
</evidence>
<dbReference type="Proteomes" id="UP000277766">
    <property type="component" value="Unassembled WGS sequence"/>
</dbReference>
<keyword evidence="8" id="KW-1185">Reference proteome</keyword>
<dbReference type="NCBIfam" id="TIGR03062">
    <property type="entry name" value="pip_yhgE_Cterm"/>
    <property type="match status" value="1"/>
</dbReference>
<dbReference type="PANTHER" id="PTHR43077">
    <property type="entry name" value="TRANSPORT PERMEASE YVFS-RELATED"/>
    <property type="match status" value="1"/>
</dbReference>
<dbReference type="NCBIfam" id="TIGR03057">
    <property type="entry name" value="xxxLxxG_by_4"/>
    <property type="match status" value="3"/>
</dbReference>
<evidence type="ECO:0000256" key="1">
    <source>
        <dbReference type="ARBA" id="ARBA00004141"/>
    </source>
</evidence>
<dbReference type="Gene3D" id="3.40.1710.10">
    <property type="entry name" value="abc type-2 transporter like domain"/>
    <property type="match status" value="1"/>
</dbReference>
<dbReference type="RefSeq" id="WP_126351779.1">
    <property type="nucleotide sequence ID" value="NZ_CP086381.1"/>
</dbReference>
<keyword evidence="2 5" id="KW-0812">Transmembrane</keyword>
<evidence type="ECO:0000256" key="4">
    <source>
        <dbReference type="ARBA" id="ARBA00023136"/>
    </source>
</evidence>
<evidence type="ECO:0000313" key="7">
    <source>
        <dbReference type="EMBL" id="RTR28003.1"/>
    </source>
</evidence>
<dbReference type="InterPro" id="IPR051328">
    <property type="entry name" value="T7SS_ABC-Transporter"/>
</dbReference>
<keyword evidence="3 5" id="KW-1133">Transmembrane helix</keyword>
<feature type="transmembrane region" description="Helical" evidence="5">
    <location>
        <begin position="703"/>
        <end position="727"/>
    </location>
</feature>
<dbReference type="InterPro" id="IPR023908">
    <property type="entry name" value="xxxLxxG_rpt"/>
</dbReference>
<reference evidence="7 8" key="1">
    <citation type="submission" date="2018-12" db="EMBL/GenBank/DDBJ databases">
        <title>Deinococcus radiophilus ATCC 27603 genome sequencing and assembly.</title>
        <authorList>
            <person name="Maclea K.S."/>
            <person name="Maynard C.R."/>
        </authorList>
    </citation>
    <scope>NUCLEOTIDE SEQUENCE [LARGE SCALE GENOMIC DNA]</scope>
    <source>
        <strain evidence="7 8">ATCC 27603</strain>
    </source>
</reference>
<dbReference type="AlphaFoldDB" id="A0A431VXY1"/>
<dbReference type="InterPro" id="IPR013525">
    <property type="entry name" value="ABC2_TM"/>
</dbReference>
<feature type="transmembrane region" description="Helical" evidence="5">
    <location>
        <begin position="761"/>
        <end position="780"/>
    </location>
</feature>
<gene>
    <name evidence="7" type="ORF">EJ104_05605</name>
</gene>
<dbReference type="GO" id="GO:0016020">
    <property type="term" value="C:membrane"/>
    <property type="evidence" value="ECO:0007669"/>
    <property type="project" value="UniProtKB-SubCell"/>
</dbReference>
<feature type="transmembrane region" description="Helical" evidence="5">
    <location>
        <begin position="660"/>
        <end position="682"/>
    </location>
</feature>
<dbReference type="Pfam" id="PF12698">
    <property type="entry name" value="ABC2_membrane_3"/>
    <property type="match status" value="1"/>
</dbReference>
<dbReference type="GO" id="GO:0140359">
    <property type="term" value="F:ABC-type transporter activity"/>
    <property type="evidence" value="ECO:0007669"/>
    <property type="project" value="InterPro"/>
</dbReference>
<evidence type="ECO:0000256" key="5">
    <source>
        <dbReference type="SAM" id="Phobius"/>
    </source>
</evidence>
<feature type="domain" description="ABC-2 type transporter transmembrane" evidence="6">
    <location>
        <begin position="648"/>
        <end position="836"/>
    </location>
</feature>
<dbReference type="NCBIfam" id="TIGR03061">
    <property type="entry name" value="pip_yhgE_Nterm"/>
    <property type="match status" value="1"/>
</dbReference>
<evidence type="ECO:0000313" key="8">
    <source>
        <dbReference type="Proteomes" id="UP000277766"/>
    </source>
</evidence>
<dbReference type="OrthoDB" id="9811483at2"/>
<accession>A0A431VXY1</accession>
<feature type="transmembrane region" description="Helical" evidence="5">
    <location>
        <begin position="733"/>
        <end position="754"/>
    </location>
</feature>
<comment type="caution">
    <text evidence="7">The sequence shown here is derived from an EMBL/GenBank/DDBJ whole genome shotgun (WGS) entry which is preliminary data.</text>
</comment>
<dbReference type="InterPro" id="IPR017500">
    <property type="entry name" value="Phage_infect_YhgE_N"/>
</dbReference>
<dbReference type="EMBL" id="RXPE01000008">
    <property type="protein sequence ID" value="RTR28003.1"/>
    <property type="molecule type" value="Genomic_DNA"/>
</dbReference>
<organism evidence="7 8">
    <name type="scientific">Deinococcus radiophilus</name>
    <dbReference type="NCBI Taxonomy" id="32062"/>
    <lineage>
        <taxon>Bacteria</taxon>
        <taxon>Thermotogati</taxon>
        <taxon>Deinococcota</taxon>
        <taxon>Deinococci</taxon>
        <taxon>Deinococcales</taxon>
        <taxon>Deinococcaceae</taxon>
        <taxon>Deinococcus</taxon>
    </lineage>
</organism>
<protein>
    <submittedName>
        <fullName evidence="7">YhgE/Pip domain-containing protein</fullName>
    </submittedName>
</protein>
<dbReference type="InterPro" id="IPR017501">
    <property type="entry name" value="Phage_infect_YhgE_C"/>
</dbReference>
<proteinExistence type="predicted"/>
<comment type="subcellular location">
    <subcellularLocation>
        <location evidence="1">Membrane</location>
        <topology evidence="1">Multi-pass membrane protein</topology>
    </subcellularLocation>
</comment>